<dbReference type="InterPro" id="IPR006311">
    <property type="entry name" value="TAT_signal"/>
</dbReference>
<evidence type="ECO:0000313" key="3">
    <source>
        <dbReference type="Proteomes" id="UP001304671"/>
    </source>
</evidence>
<sequence>MKNISRRNFVKNTALTAGAGLAMVNTTEAKASKELFVHHVYFYLKNANNEADTAKLIEGLNALTKVPTIRFVHIGTPASTNRSVIEKGYAVSWLCFFDNLEEEEIYQKHPIHLKFVEEYSHLWDHVIVYDAIGPRREKQK</sequence>
<organism evidence="2 3">
    <name type="scientific">Arcicella aquatica</name>
    <dbReference type="NCBI Taxonomy" id="217141"/>
    <lineage>
        <taxon>Bacteria</taxon>
        <taxon>Pseudomonadati</taxon>
        <taxon>Bacteroidota</taxon>
        <taxon>Cytophagia</taxon>
        <taxon>Cytophagales</taxon>
        <taxon>Flectobacillaceae</taxon>
        <taxon>Arcicella</taxon>
    </lineage>
</organism>
<gene>
    <name evidence="2" type="ORF">VB264_02395</name>
</gene>
<evidence type="ECO:0000259" key="1">
    <source>
        <dbReference type="PROSITE" id="PS51502"/>
    </source>
</evidence>
<evidence type="ECO:0000313" key="2">
    <source>
        <dbReference type="EMBL" id="MEA5256615.1"/>
    </source>
</evidence>
<dbReference type="PROSITE" id="PS51502">
    <property type="entry name" value="S_R_A_B_BARREL"/>
    <property type="match status" value="1"/>
</dbReference>
<proteinExistence type="predicted"/>
<dbReference type="SUPFAM" id="SSF54909">
    <property type="entry name" value="Dimeric alpha+beta barrel"/>
    <property type="match status" value="1"/>
</dbReference>
<dbReference type="Gene3D" id="3.30.70.100">
    <property type="match status" value="1"/>
</dbReference>
<name>A0ABU5QIH2_9BACT</name>
<dbReference type="PROSITE" id="PS51318">
    <property type="entry name" value="TAT"/>
    <property type="match status" value="1"/>
</dbReference>
<dbReference type="InterPro" id="IPR011008">
    <property type="entry name" value="Dimeric_a/b-barrel"/>
</dbReference>
<dbReference type="InterPro" id="IPR013097">
    <property type="entry name" value="Dabb"/>
</dbReference>
<dbReference type="Pfam" id="PF07876">
    <property type="entry name" value="Dabb"/>
    <property type="match status" value="1"/>
</dbReference>
<accession>A0ABU5QIH2</accession>
<reference evidence="2 3" key="1">
    <citation type="submission" date="2023-12" db="EMBL/GenBank/DDBJ databases">
        <title>Novel species of the genus Arcicella isolated from rivers.</title>
        <authorList>
            <person name="Lu H."/>
        </authorList>
    </citation>
    <scope>NUCLEOTIDE SEQUENCE [LARGE SCALE GENOMIC DNA]</scope>
    <source>
        <strain evidence="2 3">LMG 21963</strain>
    </source>
</reference>
<dbReference type="EMBL" id="JAYFUL010000002">
    <property type="protein sequence ID" value="MEA5256615.1"/>
    <property type="molecule type" value="Genomic_DNA"/>
</dbReference>
<keyword evidence="3" id="KW-1185">Reference proteome</keyword>
<dbReference type="NCBIfam" id="TIGR01409">
    <property type="entry name" value="TAT_signal_seq"/>
    <property type="match status" value="1"/>
</dbReference>
<protein>
    <submittedName>
        <fullName evidence="2">Dabb family protein</fullName>
    </submittedName>
</protein>
<dbReference type="RefSeq" id="WP_323246433.1">
    <property type="nucleotide sequence ID" value="NZ_JAYFUL010000002.1"/>
</dbReference>
<feature type="domain" description="Stress-response A/B barrel" evidence="1">
    <location>
        <begin position="36"/>
        <end position="131"/>
    </location>
</feature>
<dbReference type="SMART" id="SM00886">
    <property type="entry name" value="Dabb"/>
    <property type="match status" value="1"/>
</dbReference>
<dbReference type="InterPro" id="IPR019546">
    <property type="entry name" value="TAT_signal_bac_arc"/>
</dbReference>
<comment type="caution">
    <text evidence="2">The sequence shown here is derived from an EMBL/GenBank/DDBJ whole genome shotgun (WGS) entry which is preliminary data.</text>
</comment>
<dbReference type="Proteomes" id="UP001304671">
    <property type="component" value="Unassembled WGS sequence"/>
</dbReference>